<dbReference type="InterPro" id="IPR037883">
    <property type="entry name" value="Knr4/Smi1-like_sf"/>
</dbReference>
<comment type="caution">
    <text evidence="2">The sequence shown here is derived from an EMBL/GenBank/DDBJ whole genome shotgun (WGS) entry which is preliminary data.</text>
</comment>
<dbReference type="AlphaFoldDB" id="A0A0M2SVB0"/>
<feature type="domain" description="Knr4/Smi1-like" evidence="1">
    <location>
        <begin position="11"/>
        <end position="128"/>
    </location>
</feature>
<proteinExistence type="predicted"/>
<keyword evidence="3" id="KW-1185">Reference proteome</keyword>
<reference evidence="2 3" key="1">
    <citation type="submission" date="2015-04" db="EMBL/GenBank/DDBJ databases">
        <title>Taxonomic description and genome sequence of Bacillus campisalis sp. nov., a novel member of the genus Bacillus isolated from solar saltern.</title>
        <authorList>
            <person name="Mathan Kumar R."/>
            <person name="Kaur G."/>
            <person name="Kumar A."/>
            <person name="Singh N.K."/>
            <person name="Kaur N."/>
            <person name="Kumar N."/>
            <person name="Mayilraj S."/>
        </authorList>
    </citation>
    <scope>NUCLEOTIDE SEQUENCE [LARGE SCALE GENOMIC DNA]</scope>
    <source>
        <strain evidence="2 3">SA2-6</strain>
    </source>
</reference>
<dbReference type="Proteomes" id="UP000034166">
    <property type="component" value="Unassembled WGS sequence"/>
</dbReference>
<dbReference type="InterPro" id="IPR018958">
    <property type="entry name" value="Knr4/Smi1-like_dom"/>
</dbReference>
<protein>
    <recommendedName>
        <fullName evidence="1">Knr4/Smi1-like domain-containing protein</fullName>
    </recommendedName>
</protein>
<dbReference type="PATRIC" id="fig|1408103.3.peg.2208"/>
<dbReference type="Gene3D" id="3.40.1580.10">
    <property type="entry name" value="SMI1/KNR4-like"/>
    <property type="match status" value="1"/>
</dbReference>
<dbReference type="EMBL" id="LAYY01000009">
    <property type="protein sequence ID" value="KKK38108.1"/>
    <property type="molecule type" value="Genomic_DNA"/>
</dbReference>
<accession>A0A0M2SVB0</accession>
<evidence type="ECO:0000259" key="1">
    <source>
        <dbReference type="Pfam" id="PF09346"/>
    </source>
</evidence>
<organism evidence="2 3">
    <name type="scientific">Mesobacillus campisalis</name>
    <dbReference type="NCBI Taxonomy" id="1408103"/>
    <lineage>
        <taxon>Bacteria</taxon>
        <taxon>Bacillati</taxon>
        <taxon>Bacillota</taxon>
        <taxon>Bacilli</taxon>
        <taxon>Bacillales</taxon>
        <taxon>Bacillaceae</taxon>
        <taxon>Mesobacillus</taxon>
    </lineage>
</organism>
<sequence length="148" mass="17498">MAYTSSTTIIKEDINKFEEDLKQELPAEYKKFLTFYNGCYLFDLLRVAGKDADTYKGLSIEEQVHLAFNLKTMDNLYRRKRTPKAYFIFADSIVKNAYYVINTDEKIIEIDYRTKKIIKSYKDLKSFICEILLEGKENLANGIFYEFK</sequence>
<gene>
    <name evidence="2" type="ORF">WQ57_09815</name>
</gene>
<name>A0A0M2SVB0_9BACI</name>
<evidence type="ECO:0000313" key="2">
    <source>
        <dbReference type="EMBL" id="KKK38108.1"/>
    </source>
</evidence>
<dbReference type="Pfam" id="PF09346">
    <property type="entry name" value="SMI1_KNR4"/>
    <property type="match status" value="1"/>
</dbReference>
<dbReference type="SUPFAM" id="SSF160631">
    <property type="entry name" value="SMI1/KNR4-like"/>
    <property type="match status" value="1"/>
</dbReference>
<evidence type="ECO:0000313" key="3">
    <source>
        <dbReference type="Proteomes" id="UP000034166"/>
    </source>
</evidence>
<dbReference type="OrthoDB" id="2355620at2"/>
<dbReference type="RefSeq" id="WP_046523584.1">
    <property type="nucleotide sequence ID" value="NZ_LAYY01000009.1"/>
</dbReference>